<organism evidence="2 3">
    <name type="scientific">Auricularia subglabra (strain TFB-10046 / SS5)</name>
    <name type="common">White-rot fungus</name>
    <name type="synonym">Auricularia delicata (strain TFB10046)</name>
    <dbReference type="NCBI Taxonomy" id="717982"/>
    <lineage>
        <taxon>Eukaryota</taxon>
        <taxon>Fungi</taxon>
        <taxon>Dikarya</taxon>
        <taxon>Basidiomycota</taxon>
        <taxon>Agaricomycotina</taxon>
        <taxon>Agaricomycetes</taxon>
        <taxon>Auriculariales</taxon>
        <taxon>Auriculariaceae</taxon>
        <taxon>Auricularia</taxon>
    </lineage>
</organism>
<feature type="compositionally biased region" description="Acidic residues" evidence="1">
    <location>
        <begin position="117"/>
        <end position="127"/>
    </location>
</feature>
<evidence type="ECO:0000313" key="2">
    <source>
        <dbReference type="EMBL" id="EJD39525.1"/>
    </source>
</evidence>
<dbReference type="EMBL" id="JH687812">
    <property type="protein sequence ID" value="EJD39525.1"/>
    <property type="molecule type" value="Genomic_DNA"/>
</dbReference>
<evidence type="ECO:0008006" key="4">
    <source>
        <dbReference type="Google" id="ProtNLM"/>
    </source>
</evidence>
<keyword evidence="3" id="KW-1185">Reference proteome</keyword>
<feature type="region of interest" description="Disordered" evidence="1">
    <location>
        <begin position="112"/>
        <end position="151"/>
    </location>
</feature>
<dbReference type="AlphaFoldDB" id="J0WXA0"/>
<accession>J0WXA0</accession>
<gene>
    <name evidence="2" type="ORF">AURDEDRAFT_171337</name>
</gene>
<sequence>MSVRQMIVIVEARIRAHSVIDDFESCIWVTFYTILLAYHRRHSRAERIFFEGFTTDQYGRMLSGKSRMLRLNASDKEWGSALSATWELWGRLFPIANEAQVKLDRLMSKYSQPNHEDADERSDDGANEEASQNQEDEGGQFPPPPPPKKRVNVFHAELEKLTEDVFYQYMHAIQDALELLPEEGDAPDA</sequence>
<dbReference type="InParanoid" id="J0WXA0"/>
<evidence type="ECO:0000256" key="1">
    <source>
        <dbReference type="SAM" id="MobiDB-lite"/>
    </source>
</evidence>
<dbReference type="Proteomes" id="UP000006514">
    <property type="component" value="Unassembled WGS sequence"/>
</dbReference>
<name>J0WXA0_AURST</name>
<evidence type="ECO:0000313" key="3">
    <source>
        <dbReference type="Proteomes" id="UP000006514"/>
    </source>
</evidence>
<proteinExistence type="predicted"/>
<dbReference type="KEGG" id="adl:AURDEDRAFT_171337"/>
<reference evidence="3" key="1">
    <citation type="journal article" date="2012" name="Science">
        <title>The Paleozoic origin of enzymatic lignin decomposition reconstructed from 31 fungal genomes.</title>
        <authorList>
            <person name="Floudas D."/>
            <person name="Binder M."/>
            <person name="Riley R."/>
            <person name="Barry K."/>
            <person name="Blanchette R.A."/>
            <person name="Henrissat B."/>
            <person name="Martinez A.T."/>
            <person name="Otillar R."/>
            <person name="Spatafora J.W."/>
            <person name="Yadav J.S."/>
            <person name="Aerts A."/>
            <person name="Benoit I."/>
            <person name="Boyd A."/>
            <person name="Carlson A."/>
            <person name="Copeland A."/>
            <person name="Coutinho P.M."/>
            <person name="de Vries R.P."/>
            <person name="Ferreira P."/>
            <person name="Findley K."/>
            <person name="Foster B."/>
            <person name="Gaskell J."/>
            <person name="Glotzer D."/>
            <person name="Gorecki P."/>
            <person name="Heitman J."/>
            <person name="Hesse C."/>
            <person name="Hori C."/>
            <person name="Igarashi K."/>
            <person name="Jurgens J.A."/>
            <person name="Kallen N."/>
            <person name="Kersten P."/>
            <person name="Kohler A."/>
            <person name="Kuees U."/>
            <person name="Kumar T.K.A."/>
            <person name="Kuo A."/>
            <person name="LaButti K."/>
            <person name="Larrondo L.F."/>
            <person name="Lindquist E."/>
            <person name="Ling A."/>
            <person name="Lombard V."/>
            <person name="Lucas S."/>
            <person name="Lundell T."/>
            <person name="Martin R."/>
            <person name="McLaughlin D.J."/>
            <person name="Morgenstern I."/>
            <person name="Morin E."/>
            <person name="Murat C."/>
            <person name="Nagy L.G."/>
            <person name="Nolan M."/>
            <person name="Ohm R.A."/>
            <person name="Patyshakuliyeva A."/>
            <person name="Rokas A."/>
            <person name="Ruiz-Duenas F.J."/>
            <person name="Sabat G."/>
            <person name="Salamov A."/>
            <person name="Samejima M."/>
            <person name="Schmutz J."/>
            <person name="Slot J.C."/>
            <person name="St John F."/>
            <person name="Stenlid J."/>
            <person name="Sun H."/>
            <person name="Sun S."/>
            <person name="Syed K."/>
            <person name="Tsang A."/>
            <person name="Wiebenga A."/>
            <person name="Young D."/>
            <person name="Pisabarro A."/>
            <person name="Eastwood D.C."/>
            <person name="Martin F."/>
            <person name="Cullen D."/>
            <person name="Grigoriev I.V."/>
            <person name="Hibbett D.S."/>
        </authorList>
    </citation>
    <scope>NUCLEOTIDE SEQUENCE [LARGE SCALE GENOMIC DNA]</scope>
    <source>
        <strain evidence="3">TFB10046</strain>
    </source>
</reference>
<protein>
    <recommendedName>
        <fullName evidence="4">Fungal-type protein kinase domain-containing protein</fullName>
    </recommendedName>
</protein>